<dbReference type="Pfam" id="PF13962">
    <property type="entry name" value="PGG"/>
    <property type="match status" value="1"/>
</dbReference>
<evidence type="ECO:0000313" key="5">
    <source>
        <dbReference type="Proteomes" id="UP001396334"/>
    </source>
</evidence>
<dbReference type="PROSITE" id="PS50297">
    <property type="entry name" value="ANK_REP_REGION"/>
    <property type="match status" value="2"/>
</dbReference>
<dbReference type="Pfam" id="PF12796">
    <property type="entry name" value="Ank_2"/>
    <property type="match status" value="1"/>
</dbReference>
<feature type="transmembrane region" description="Helical" evidence="2">
    <location>
        <begin position="418"/>
        <end position="445"/>
    </location>
</feature>
<evidence type="ECO:0000256" key="1">
    <source>
        <dbReference type="PROSITE-ProRule" id="PRU00023"/>
    </source>
</evidence>
<sequence length="564" mass="63209">MDENLRTAARIGNVSDLYTLIQRNGNVLSRLDEVEFIDTPLHIAAEEGCMRFAMEMINLKPSFARKLNHQGLSPIHLALEKGHTEMVLRLMEIDKELVRVKGKNGETPLHYISKVGNHDHLLDKFLEACSDCIRDVTTQNHTALHIAVENRRLDVLQVLIKMLKKKDYCEEVVNRKDEDGNTALHLAASNNHPQMLQLLLNCKADKHAINQVGLTALDVAQRHNNKENITVLHGWFIPVVSNFKRKSEKQVVKFVTKASSMIFHDMDNISGQDRNALLVILGLLLTATYQASLTPPGGVCQGGNTSTSKGSCDEMALGQSVMDRTMFLLFYIPIYVMFIVTFFLTLALLKPFPHGFRTALQVLLAFLAVCFDQSIDVITPTSIPSSIITIFSVTVFILMVFMCVAYKVSKLSVSIVGYWLVPWFSYFTIAEEICLGVGLGLVLFLFLDDEFWKVAIFVCVISNFCFMPRKLGFRPIVLGSRSQPLKSEFDVLSISVQPSVDDSIPPQVEITDGSPTYSDIARKQILTKSARKTLALGKKVGFHFIGDEEEVVNELVNLELQIQN</sequence>
<evidence type="ECO:0000313" key="4">
    <source>
        <dbReference type="EMBL" id="KAK8978358.1"/>
    </source>
</evidence>
<dbReference type="PANTHER" id="PTHR24128">
    <property type="entry name" value="HOMEOBOX PROTEIN WARIAI"/>
    <property type="match status" value="1"/>
</dbReference>
<feature type="repeat" description="ANK" evidence="1">
    <location>
        <begin position="179"/>
        <end position="211"/>
    </location>
</feature>
<feature type="domain" description="PGG" evidence="3">
    <location>
        <begin position="272"/>
        <end position="367"/>
    </location>
</feature>
<evidence type="ECO:0000259" key="3">
    <source>
        <dbReference type="Pfam" id="PF13962"/>
    </source>
</evidence>
<dbReference type="InterPro" id="IPR036770">
    <property type="entry name" value="Ankyrin_rpt-contain_sf"/>
</dbReference>
<feature type="transmembrane region" description="Helical" evidence="2">
    <location>
        <begin position="387"/>
        <end position="406"/>
    </location>
</feature>
<dbReference type="EMBL" id="JBBPBN010000113">
    <property type="protein sequence ID" value="KAK8978358.1"/>
    <property type="molecule type" value="Genomic_DNA"/>
</dbReference>
<dbReference type="SMART" id="SM00248">
    <property type="entry name" value="ANK"/>
    <property type="match status" value="5"/>
</dbReference>
<feature type="transmembrane region" description="Helical" evidence="2">
    <location>
        <begin position="328"/>
        <end position="349"/>
    </location>
</feature>
<feature type="repeat" description="ANK" evidence="1">
    <location>
        <begin position="70"/>
        <end position="92"/>
    </location>
</feature>
<keyword evidence="2" id="KW-1133">Transmembrane helix</keyword>
<keyword evidence="1" id="KW-0040">ANK repeat</keyword>
<comment type="caution">
    <text evidence="4">The sequence shown here is derived from an EMBL/GenBank/DDBJ whole genome shotgun (WGS) entry which is preliminary data.</text>
</comment>
<dbReference type="Gene3D" id="1.25.40.20">
    <property type="entry name" value="Ankyrin repeat-containing domain"/>
    <property type="match status" value="1"/>
</dbReference>
<dbReference type="InterPro" id="IPR002110">
    <property type="entry name" value="Ankyrin_rpt"/>
</dbReference>
<keyword evidence="5" id="KW-1185">Reference proteome</keyword>
<dbReference type="PROSITE" id="PS50088">
    <property type="entry name" value="ANK_REPEAT"/>
    <property type="match status" value="2"/>
</dbReference>
<dbReference type="Proteomes" id="UP001396334">
    <property type="component" value="Unassembled WGS sequence"/>
</dbReference>
<dbReference type="PANTHER" id="PTHR24128:SF46">
    <property type="entry name" value="ALPHA-LATROTOXIN-LHE1A-LIKE ISOFORM X1"/>
    <property type="match status" value="1"/>
</dbReference>
<dbReference type="InterPro" id="IPR026961">
    <property type="entry name" value="PGG_dom"/>
</dbReference>
<reference evidence="4 5" key="1">
    <citation type="journal article" date="2024" name="G3 (Bethesda)">
        <title>Genome assembly of Hibiscus sabdariffa L. provides insights into metabolisms of medicinal natural products.</title>
        <authorList>
            <person name="Kim T."/>
        </authorList>
    </citation>
    <scope>NUCLEOTIDE SEQUENCE [LARGE SCALE GENOMIC DNA]</scope>
    <source>
        <strain evidence="4">TK-2024</strain>
        <tissue evidence="4">Old leaves</tissue>
    </source>
</reference>
<evidence type="ECO:0000256" key="2">
    <source>
        <dbReference type="SAM" id="Phobius"/>
    </source>
</evidence>
<name>A0ABR2NQA1_9ROSI</name>
<dbReference type="Pfam" id="PF13637">
    <property type="entry name" value="Ank_4"/>
    <property type="match status" value="1"/>
</dbReference>
<protein>
    <recommendedName>
        <fullName evidence="3">PGG domain-containing protein</fullName>
    </recommendedName>
</protein>
<gene>
    <name evidence="4" type="ORF">V6N11_028361</name>
</gene>
<feature type="transmembrane region" description="Helical" evidence="2">
    <location>
        <begin position="356"/>
        <end position="375"/>
    </location>
</feature>
<organism evidence="4 5">
    <name type="scientific">Hibiscus sabdariffa</name>
    <name type="common">roselle</name>
    <dbReference type="NCBI Taxonomy" id="183260"/>
    <lineage>
        <taxon>Eukaryota</taxon>
        <taxon>Viridiplantae</taxon>
        <taxon>Streptophyta</taxon>
        <taxon>Embryophyta</taxon>
        <taxon>Tracheophyta</taxon>
        <taxon>Spermatophyta</taxon>
        <taxon>Magnoliopsida</taxon>
        <taxon>eudicotyledons</taxon>
        <taxon>Gunneridae</taxon>
        <taxon>Pentapetalae</taxon>
        <taxon>rosids</taxon>
        <taxon>malvids</taxon>
        <taxon>Malvales</taxon>
        <taxon>Malvaceae</taxon>
        <taxon>Malvoideae</taxon>
        <taxon>Hibiscus</taxon>
    </lineage>
</organism>
<proteinExistence type="predicted"/>
<accession>A0ABR2NQA1</accession>
<keyword evidence="2" id="KW-0472">Membrane</keyword>
<dbReference type="SUPFAM" id="SSF48403">
    <property type="entry name" value="Ankyrin repeat"/>
    <property type="match status" value="1"/>
</dbReference>
<keyword evidence="2" id="KW-0812">Transmembrane</keyword>